<sequence length="357" mass="38599">MSLLSLSRALLRPSPSSGLLRPAVAGIHSATATAANVSPLVGTGPPPDPPMPSAAEVSAMSRVARRRRQAEMLREAKSIRNGKGEVKTVKRRFWTDVSVREVDGSLQVFLDARPLRHPTTKEILRLPRSKHALATALAIEWDSLTSAQDASKAHLLPLTSLVCRAVDIAADAASIRPGLERLLLRYLDTDSVLCWAPEPPAHMREAGPSLRDAQRAAADALTAWLAARLWPGAVIEPVLDEASIIPRPQPAHTRHAVETWVAALDAWDLAGLERAVISGKSFLVAARLLAEWSESAGVVAPHERAWGADEAALAANMEVDWQTGRWGEVEDTHDVEKQDIRRHYGSVILLVSGSKTA</sequence>
<dbReference type="Pfam" id="PF07542">
    <property type="entry name" value="ATP12"/>
    <property type="match status" value="1"/>
</dbReference>
<dbReference type="Gene3D" id="1.10.3580.10">
    <property type="entry name" value="ATP12 ATPase"/>
    <property type="match status" value="1"/>
</dbReference>
<organism evidence="6 7">
    <name type="scientific">Thielaviopsis punctulata</name>
    <dbReference type="NCBI Taxonomy" id="72032"/>
    <lineage>
        <taxon>Eukaryota</taxon>
        <taxon>Fungi</taxon>
        <taxon>Dikarya</taxon>
        <taxon>Ascomycota</taxon>
        <taxon>Pezizomycotina</taxon>
        <taxon>Sordariomycetes</taxon>
        <taxon>Hypocreomycetidae</taxon>
        <taxon>Microascales</taxon>
        <taxon>Ceratocystidaceae</taxon>
        <taxon>Thielaviopsis</taxon>
    </lineage>
</organism>
<keyword evidence="7" id="KW-1185">Reference proteome</keyword>
<evidence type="ECO:0000256" key="4">
    <source>
        <dbReference type="ARBA" id="ARBA00023128"/>
    </source>
</evidence>
<evidence type="ECO:0000256" key="2">
    <source>
        <dbReference type="ARBA" id="ARBA00008231"/>
    </source>
</evidence>
<evidence type="ECO:0000256" key="1">
    <source>
        <dbReference type="ARBA" id="ARBA00004173"/>
    </source>
</evidence>
<dbReference type="AlphaFoldDB" id="A0A0F4ZM13"/>
<dbReference type="InterPro" id="IPR011419">
    <property type="entry name" value="ATP12_ATP_synth-F1-assembly"/>
</dbReference>
<evidence type="ECO:0000256" key="5">
    <source>
        <dbReference type="ARBA" id="ARBA00023186"/>
    </source>
</evidence>
<comment type="similarity">
    <text evidence="2">Belongs to the ATP12 family.</text>
</comment>
<dbReference type="InterPro" id="IPR023335">
    <property type="entry name" value="ATP12_ortho_dom_sf"/>
</dbReference>
<reference evidence="6 7" key="1">
    <citation type="submission" date="2015-03" db="EMBL/GenBank/DDBJ databases">
        <authorList>
            <person name="Radwan O."/>
            <person name="Al-Naeli F.A."/>
            <person name="Rendon G.A."/>
            <person name="Fields C."/>
        </authorList>
    </citation>
    <scope>NUCLEOTIDE SEQUENCE [LARGE SCALE GENOMIC DNA]</scope>
    <source>
        <strain evidence="6">CR-DP1</strain>
    </source>
</reference>
<keyword evidence="3" id="KW-0809">Transit peptide</keyword>
<protein>
    <recommendedName>
        <fullName evidence="8">ATP12 chaperone protein</fullName>
    </recommendedName>
</protein>
<dbReference type="PANTHER" id="PTHR21013:SF10">
    <property type="entry name" value="ATP SYNTHASE MITOCHONDRIAL F1 COMPLEX ASSEMBLY FACTOR 2"/>
    <property type="match status" value="1"/>
</dbReference>
<comment type="caution">
    <text evidence="6">The sequence shown here is derived from an EMBL/GenBank/DDBJ whole genome shotgun (WGS) entry which is preliminary data.</text>
</comment>
<dbReference type="SUPFAM" id="SSF160909">
    <property type="entry name" value="ATP12-like"/>
    <property type="match status" value="1"/>
</dbReference>
<accession>A0A0F4ZM13</accession>
<name>A0A0F4ZM13_9PEZI</name>
<dbReference type="Gene3D" id="3.30.2180.10">
    <property type="entry name" value="ATP12-like"/>
    <property type="match status" value="1"/>
</dbReference>
<evidence type="ECO:0000256" key="3">
    <source>
        <dbReference type="ARBA" id="ARBA00022946"/>
    </source>
</evidence>
<proteinExistence type="inferred from homology"/>
<dbReference type="Proteomes" id="UP000033483">
    <property type="component" value="Unassembled WGS sequence"/>
</dbReference>
<dbReference type="PANTHER" id="PTHR21013">
    <property type="entry name" value="ATP SYNTHASE MITOCHONDRIAL F1 COMPLEX ASSEMBLY FACTOR 2/ATP12 PROTEIN, MITOCHONDRIAL PRECURSOR"/>
    <property type="match status" value="1"/>
</dbReference>
<evidence type="ECO:0000313" key="6">
    <source>
        <dbReference type="EMBL" id="KKA30888.1"/>
    </source>
</evidence>
<keyword evidence="4" id="KW-0496">Mitochondrion</keyword>
<evidence type="ECO:0008006" key="8">
    <source>
        <dbReference type="Google" id="ProtNLM"/>
    </source>
</evidence>
<dbReference type="GO" id="GO:0005739">
    <property type="term" value="C:mitochondrion"/>
    <property type="evidence" value="ECO:0007669"/>
    <property type="project" value="UniProtKB-SubCell"/>
</dbReference>
<dbReference type="EMBL" id="LAEV01000212">
    <property type="protein sequence ID" value="KKA30888.1"/>
    <property type="molecule type" value="Genomic_DNA"/>
</dbReference>
<dbReference type="InterPro" id="IPR042272">
    <property type="entry name" value="ATP12_ATP_synth-F1-assembly_N"/>
</dbReference>
<dbReference type="GO" id="GO:0033615">
    <property type="term" value="P:mitochondrial proton-transporting ATP synthase complex assembly"/>
    <property type="evidence" value="ECO:0007669"/>
    <property type="project" value="TreeGrafter"/>
</dbReference>
<comment type="subcellular location">
    <subcellularLocation>
        <location evidence="1">Mitochondrion</location>
    </subcellularLocation>
</comment>
<evidence type="ECO:0000313" key="7">
    <source>
        <dbReference type="Proteomes" id="UP000033483"/>
    </source>
</evidence>
<keyword evidence="5" id="KW-0143">Chaperone</keyword>
<dbReference type="OrthoDB" id="5322896at2759"/>
<gene>
    <name evidence="6" type="ORF">TD95_004544</name>
</gene>